<accession>V6MDZ1</accession>
<dbReference type="PATRIC" id="fig|1408254.3.peg.741"/>
<name>V6MDZ1_9BACL</name>
<evidence type="ECO:0000313" key="1">
    <source>
        <dbReference type="EMBL" id="EST56761.1"/>
    </source>
</evidence>
<organism evidence="1 2">
    <name type="scientific">Brevibacillus panacihumi W25</name>
    <dbReference type="NCBI Taxonomy" id="1408254"/>
    <lineage>
        <taxon>Bacteria</taxon>
        <taxon>Bacillati</taxon>
        <taxon>Bacillota</taxon>
        <taxon>Bacilli</taxon>
        <taxon>Bacillales</taxon>
        <taxon>Paenibacillaceae</taxon>
        <taxon>Brevibacillus</taxon>
    </lineage>
</organism>
<dbReference type="EMBL" id="AYJU01000001">
    <property type="protein sequence ID" value="EST56761.1"/>
    <property type="molecule type" value="Genomic_DNA"/>
</dbReference>
<keyword evidence="2" id="KW-1185">Reference proteome</keyword>
<gene>
    <name evidence="1" type="ORF">T458_03690</name>
</gene>
<comment type="caution">
    <text evidence="1">The sequence shown here is derived from an EMBL/GenBank/DDBJ whole genome shotgun (WGS) entry which is preliminary data.</text>
</comment>
<sequence length="47" mass="5196">MEYSGSEKQGIVNRLCLGMSPSTKDKHLPQPLGEMLFIVMKNEGEAT</sequence>
<dbReference type="HOGENOM" id="CLU_3165384_0_0_9"/>
<dbReference type="STRING" id="1408254.T458_03690"/>
<reference evidence="1 2" key="1">
    <citation type="journal article" date="2014" name="Genome Announc.">
        <title>Draft Genome Sequence of Brevibacillus panacihumi Strain W25, a Halotolerant Hydrocarbon-Degrading Bacterium.</title>
        <authorList>
            <person name="Wang X."/>
            <person name="Jin D."/>
            <person name="Zhou L."/>
            <person name="Wu L."/>
            <person name="An W."/>
            <person name="Chen Y."/>
            <person name="Zhao L."/>
        </authorList>
    </citation>
    <scope>NUCLEOTIDE SEQUENCE [LARGE SCALE GENOMIC DNA]</scope>
    <source>
        <strain evidence="1 2">W25</strain>
    </source>
</reference>
<protein>
    <submittedName>
        <fullName evidence="1">Uncharacterized protein</fullName>
    </submittedName>
</protein>
<proteinExistence type="predicted"/>
<evidence type="ECO:0000313" key="2">
    <source>
        <dbReference type="Proteomes" id="UP000017973"/>
    </source>
</evidence>
<dbReference type="Proteomes" id="UP000017973">
    <property type="component" value="Unassembled WGS sequence"/>
</dbReference>
<dbReference type="AlphaFoldDB" id="V6MDZ1"/>